<name>A0AAW7M936_9MICO</name>
<evidence type="ECO:0000313" key="2">
    <source>
        <dbReference type="Proteomes" id="UP001172737"/>
    </source>
</evidence>
<sequence length="209" mass="20780">MALSRPVMIGAAVAVLAAGAIGTVAVIAATLPTEPVSRTVDASGTAELPGGACVDWTLQGTLTGEQSDIPAWMLWEAAAGGAEVDAALSDPQLLLDVHEVCGEAGGTASTQAELAWTVSRSCEDALATDESGTVSCAGDARRLIASGHASSDDGGGAIGQIGSSIRGEDLPIGVLAAGEGDLCFDLFVALTLYRDTGSDTVTFTATPCA</sequence>
<proteinExistence type="predicted"/>
<dbReference type="EMBL" id="JAUHPX010000004">
    <property type="protein sequence ID" value="MDN4487961.1"/>
    <property type="molecule type" value="Genomic_DNA"/>
</dbReference>
<evidence type="ECO:0000313" key="1">
    <source>
        <dbReference type="EMBL" id="MDN4487961.1"/>
    </source>
</evidence>
<gene>
    <name evidence="1" type="ORF">QQX10_07250</name>
</gene>
<dbReference type="Proteomes" id="UP001172737">
    <property type="component" value="Unassembled WGS sequence"/>
</dbReference>
<dbReference type="RefSeq" id="WP_301118918.1">
    <property type="nucleotide sequence ID" value="NZ_JAUHPX010000004.1"/>
</dbReference>
<comment type="caution">
    <text evidence="1">The sequence shown here is derived from an EMBL/GenBank/DDBJ whole genome shotgun (WGS) entry which is preliminary data.</text>
</comment>
<keyword evidence="2" id="KW-1185">Reference proteome</keyword>
<accession>A0AAW7M936</accession>
<evidence type="ECO:0008006" key="3">
    <source>
        <dbReference type="Google" id="ProtNLM"/>
    </source>
</evidence>
<protein>
    <recommendedName>
        <fullName evidence="3">Secreted protein</fullName>
    </recommendedName>
</protein>
<dbReference type="AlphaFoldDB" id="A0AAW7M936"/>
<organism evidence="1 2">
    <name type="scientific">Demequina lignilytica</name>
    <dbReference type="NCBI Taxonomy" id="3051663"/>
    <lineage>
        <taxon>Bacteria</taxon>
        <taxon>Bacillati</taxon>
        <taxon>Actinomycetota</taxon>
        <taxon>Actinomycetes</taxon>
        <taxon>Micrococcales</taxon>
        <taxon>Demequinaceae</taxon>
        <taxon>Demequina</taxon>
    </lineage>
</organism>
<reference evidence="1" key="1">
    <citation type="submission" date="2023-06" db="EMBL/GenBank/DDBJ databases">
        <title>Sysu t00039.</title>
        <authorList>
            <person name="Gao L."/>
            <person name="Fang B.-Z."/>
            <person name="Li W.-J."/>
        </authorList>
    </citation>
    <scope>NUCLEOTIDE SEQUENCE</scope>
    <source>
        <strain evidence="1">SYSU T00039</strain>
    </source>
</reference>